<feature type="compositionally biased region" description="Basic and acidic residues" evidence="6">
    <location>
        <begin position="151"/>
        <end position="161"/>
    </location>
</feature>
<evidence type="ECO:0000256" key="2">
    <source>
        <dbReference type="ARBA" id="ARBA00022553"/>
    </source>
</evidence>
<evidence type="ECO:0000256" key="3">
    <source>
        <dbReference type="ARBA" id="ARBA00022670"/>
    </source>
</evidence>
<feature type="compositionally biased region" description="Basic and acidic residues" evidence="6">
    <location>
        <begin position="1226"/>
        <end position="1245"/>
    </location>
</feature>
<feature type="region of interest" description="Disordered" evidence="6">
    <location>
        <begin position="838"/>
        <end position="944"/>
    </location>
</feature>
<dbReference type="GO" id="GO:0006508">
    <property type="term" value="P:proteolysis"/>
    <property type="evidence" value="ECO:0007669"/>
    <property type="project" value="UniProtKB-KW"/>
</dbReference>
<feature type="region of interest" description="Disordered" evidence="6">
    <location>
        <begin position="1226"/>
        <end position="1268"/>
    </location>
</feature>
<dbReference type="Proteomes" id="UP000183809">
    <property type="component" value="Unassembled WGS sequence"/>
</dbReference>
<feature type="compositionally biased region" description="Basic and acidic residues" evidence="6">
    <location>
        <begin position="576"/>
        <end position="595"/>
    </location>
</feature>
<feature type="compositionally biased region" description="Basic and acidic residues" evidence="6">
    <location>
        <begin position="1074"/>
        <end position="1085"/>
    </location>
</feature>
<feature type="compositionally biased region" description="Polar residues" evidence="6">
    <location>
        <begin position="36"/>
        <end position="50"/>
    </location>
</feature>
<feature type="compositionally biased region" description="Polar residues" evidence="6">
    <location>
        <begin position="165"/>
        <end position="174"/>
    </location>
</feature>
<evidence type="ECO:0000256" key="1">
    <source>
        <dbReference type="ARBA" id="ARBA00005234"/>
    </source>
</evidence>
<reference evidence="8 9" key="1">
    <citation type="submission" date="2016-10" db="EMBL/GenBank/DDBJ databases">
        <title>Proteomics and genomics reveal pathogen-plant mechanisms compatible with a hemibiotrophic lifestyle of Diplodia corticola.</title>
        <authorList>
            <person name="Fernandes I."/>
            <person name="De Jonge R."/>
            <person name="Van De Peer Y."/>
            <person name="Devreese B."/>
            <person name="Alves A."/>
            <person name="Esteves A.C."/>
        </authorList>
    </citation>
    <scope>NUCLEOTIDE SEQUENCE [LARGE SCALE GENOMIC DNA]</scope>
    <source>
        <strain evidence="8 9">CBS 112549</strain>
    </source>
</reference>
<dbReference type="OrthoDB" id="442460at2759"/>
<feature type="region of interest" description="Disordered" evidence="6">
    <location>
        <begin position="1061"/>
        <end position="1142"/>
    </location>
</feature>
<feature type="region of interest" description="Disordered" evidence="6">
    <location>
        <begin position="1283"/>
        <end position="1330"/>
    </location>
</feature>
<feature type="compositionally biased region" description="Basic and acidic residues" evidence="6">
    <location>
        <begin position="900"/>
        <end position="912"/>
    </location>
</feature>
<keyword evidence="9" id="KW-1185">Reference proteome</keyword>
<feature type="compositionally biased region" description="Polar residues" evidence="6">
    <location>
        <begin position="286"/>
        <end position="303"/>
    </location>
</feature>
<dbReference type="PROSITE" id="PS50600">
    <property type="entry name" value="ULP_PROTEASE"/>
    <property type="match status" value="1"/>
</dbReference>
<dbReference type="InterPro" id="IPR051947">
    <property type="entry name" value="Sentrin-specific_protease"/>
</dbReference>
<dbReference type="RefSeq" id="XP_020129247.1">
    <property type="nucleotide sequence ID" value="XM_020274693.1"/>
</dbReference>
<evidence type="ECO:0000313" key="9">
    <source>
        <dbReference type="Proteomes" id="UP000183809"/>
    </source>
</evidence>
<evidence type="ECO:0000313" key="8">
    <source>
        <dbReference type="EMBL" id="OJD32987.1"/>
    </source>
</evidence>
<dbReference type="Gene3D" id="3.40.395.10">
    <property type="entry name" value="Adenoviral Proteinase, Chain A"/>
    <property type="match status" value="1"/>
</dbReference>
<gene>
    <name evidence="8" type="ORF">BKCO1_3400072</name>
</gene>
<dbReference type="STRING" id="236234.A0A1J9RK86"/>
<feature type="compositionally biased region" description="Basic and acidic residues" evidence="6">
    <location>
        <begin position="873"/>
        <end position="891"/>
    </location>
</feature>
<evidence type="ECO:0000256" key="6">
    <source>
        <dbReference type="SAM" id="MobiDB-lite"/>
    </source>
</evidence>
<dbReference type="Pfam" id="PF02902">
    <property type="entry name" value="Peptidase_C48"/>
    <property type="match status" value="1"/>
</dbReference>
<organism evidence="8 9">
    <name type="scientific">Diplodia corticola</name>
    <dbReference type="NCBI Taxonomy" id="236234"/>
    <lineage>
        <taxon>Eukaryota</taxon>
        <taxon>Fungi</taxon>
        <taxon>Dikarya</taxon>
        <taxon>Ascomycota</taxon>
        <taxon>Pezizomycotina</taxon>
        <taxon>Dothideomycetes</taxon>
        <taxon>Dothideomycetes incertae sedis</taxon>
        <taxon>Botryosphaeriales</taxon>
        <taxon>Botryosphaeriaceae</taxon>
        <taxon>Diplodia</taxon>
    </lineage>
</organism>
<name>A0A1J9RK86_9PEZI</name>
<feature type="compositionally biased region" description="Acidic residues" evidence="6">
    <location>
        <begin position="1247"/>
        <end position="1258"/>
    </location>
</feature>
<dbReference type="InterPro" id="IPR038765">
    <property type="entry name" value="Papain-like_cys_pep_sf"/>
</dbReference>
<dbReference type="GO" id="GO:0070139">
    <property type="term" value="F:SUMO-specific endopeptidase activity"/>
    <property type="evidence" value="ECO:0007669"/>
    <property type="project" value="TreeGrafter"/>
</dbReference>
<comment type="similarity">
    <text evidence="1">Belongs to the peptidase C48 family.</text>
</comment>
<feature type="region of interest" description="Disordered" evidence="6">
    <location>
        <begin position="1"/>
        <end position="187"/>
    </location>
</feature>
<evidence type="ECO:0000256" key="4">
    <source>
        <dbReference type="ARBA" id="ARBA00022786"/>
    </source>
</evidence>
<feature type="compositionally biased region" description="Basic and acidic residues" evidence="6">
    <location>
        <begin position="241"/>
        <end position="251"/>
    </location>
</feature>
<feature type="compositionally biased region" description="Polar residues" evidence="6">
    <location>
        <begin position="610"/>
        <end position="628"/>
    </location>
</feature>
<feature type="region of interest" description="Disordered" evidence="6">
    <location>
        <begin position="286"/>
        <end position="355"/>
    </location>
</feature>
<dbReference type="InterPro" id="IPR003653">
    <property type="entry name" value="Peptidase_C48_C"/>
</dbReference>
<keyword evidence="5" id="KW-0378">Hydrolase</keyword>
<sequence>MPSLHELASRPPAPRSQEELQIYGNHTNPPDAVTISKPTAPTGGSMSHSNKPGARGSFAPRNTLQHSPYAARPSTAPSGSKYAHAGRLQLEPSRGDNVRLSRALRFPDEDMVSNKRQKLTHPKSSPPLVVDLTDEAAPTLRSSPLQRTRSQSHEQAREHFKQYGRSRSNGSIHSRPSLHSMPSGSDEYYKVEDTMNAKGYGRAHISQEELVQDCFGETSALAEKPATTRGHSSEPIDVDSDGPKPYHKEDPGREKFIMDHLIEQLREPREPSPKRKLFGQLLPTDQKQLSHGTSSHPSSQRRPAQNHDRKESKRSAGSGQFYDVRTNPAITVNKHDDSEDELAEGIPRALPKQREKTIRRFDAAEKTQTKSHYFSGLIDADRFPSHSGRSLETTIRPSKADIKPKTFPSKGSGKWIQNSSRKVACKSRPWPLKLFKIPHSPAMSEIEMCLVWEPERNRFLVHGKDGIIPVGTGVSSVEESKVTRVIHGQGDSTKVLVEGCRIDNELYKRFMEFSNAKDRDDFLDTMSSTIKRLARTGEEMDRMFAKADENPPRKSAPKPVDAGLERQFLESRGNQRRQETTDNNGNKERAYDKANKNPATHGRPRPDTRLISQLQVDPSRAESGTRTSRAVRANDLLDMPSSRAPATTRNTRANDQDDDISNIEYLETTAEPKDSWPQMSFPPAWKQPLVYPPTGRQRAQVDWPDLFKLSDDEFLNDSIISFYMTWAAKQAEEEKHLRPDKVYWFNTYFYSTLTKLATGQKGINYAAVQRWTSRVDIFSYDYVVIPINEDQHWYLAIICNLPALAKKVQNQEEAAEKEHSLEIKDLPKDGLAAHVHEVLSGKQEPPLENTTELEDASDAMEVDQPVPNDEVTAGEKFREQLAGARGRDEKMATTPQPTVDEARNGFTDESKASADGQEDASKLSPGGRKGRKKPVPPSRKLDAEQPVIMMLDSLELTHPRTTKNLKAYLVEEGKAKRGMDIDIKTLQGTTAKCIPTQNNFCDCGIFVCLYFQKFINDADNFVHKIIRREMDKTKDWPDICPPKTRREILALLLQLEEEQAKEREEQKRKRKLERKILREGQKGDSRISIPKQIPPSKMAEPEARPKTPLGSPPPGSVATVAPLEAGPQTPHIPPPRAVTQQTGRHPVVVVQMSPIKDTAFNANRALCRRSPRKHTSPVETTRVGEQDAAILRTGNQKRKETSIELGDDESALGGVEALPSIGSRSVELHEQDHSDGEIISERVNDPMEIEDAEQDEAEREIPDSQPDQFEIAARVNHDQWRSGVNHLKGHSYEDVTDAKKERSPSRRRQQQQKKRRTTPTEVIEIDDSQT</sequence>
<accession>A0A1J9RK86</accession>
<feature type="compositionally biased region" description="Basic residues" evidence="6">
    <location>
        <begin position="1305"/>
        <end position="1317"/>
    </location>
</feature>
<feature type="compositionally biased region" description="Basic and acidic residues" evidence="6">
    <location>
        <begin position="305"/>
        <end position="314"/>
    </location>
</feature>
<keyword evidence="4" id="KW-0833">Ubl conjugation pathway</keyword>
<protein>
    <submittedName>
        <fullName evidence="8">Ulp1 protease family protein</fullName>
    </submittedName>
</protein>
<dbReference type="GO" id="GO:0005737">
    <property type="term" value="C:cytoplasm"/>
    <property type="evidence" value="ECO:0007669"/>
    <property type="project" value="TreeGrafter"/>
</dbReference>
<comment type="caution">
    <text evidence="8">The sequence shown here is derived from an EMBL/GenBank/DDBJ whole genome shotgun (WGS) entry which is preliminary data.</text>
</comment>
<dbReference type="EMBL" id="MNUE01000034">
    <property type="protein sequence ID" value="OJD32987.1"/>
    <property type="molecule type" value="Genomic_DNA"/>
</dbReference>
<feature type="compositionally biased region" description="Acidic residues" evidence="6">
    <location>
        <begin position="851"/>
        <end position="861"/>
    </location>
</feature>
<feature type="region of interest" description="Disordered" evidence="6">
    <location>
        <begin position="568"/>
        <end position="630"/>
    </location>
</feature>
<feature type="domain" description="Ubiquitin-like protease family profile" evidence="7">
    <location>
        <begin position="699"/>
        <end position="1014"/>
    </location>
</feature>
<evidence type="ECO:0000259" key="7">
    <source>
        <dbReference type="PROSITE" id="PS50600"/>
    </source>
</evidence>
<dbReference type="GeneID" id="31014954"/>
<dbReference type="PANTHER" id="PTHR46896">
    <property type="entry name" value="SENTRIN-SPECIFIC PROTEASE"/>
    <property type="match status" value="1"/>
</dbReference>
<proteinExistence type="inferred from homology"/>
<feature type="region of interest" description="Disordered" evidence="6">
    <location>
        <begin position="223"/>
        <end position="251"/>
    </location>
</feature>
<dbReference type="SUPFAM" id="SSF54001">
    <property type="entry name" value="Cysteine proteinases"/>
    <property type="match status" value="1"/>
</dbReference>
<dbReference type="PANTHER" id="PTHR46896:SF3">
    <property type="entry name" value="FI06413P-RELATED"/>
    <property type="match status" value="1"/>
</dbReference>
<dbReference type="GO" id="GO:0016926">
    <property type="term" value="P:protein desumoylation"/>
    <property type="evidence" value="ECO:0007669"/>
    <property type="project" value="TreeGrafter"/>
</dbReference>
<evidence type="ECO:0000256" key="5">
    <source>
        <dbReference type="ARBA" id="ARBA00022801"/>
    </source>
</evidence>
<keyword evidence="2" id="KW-0597">Phosphoprotein</keyword>
<dbReference type="GO" id="GO:0005634">
    <property type="term" value="C:nucleus"/>
    <property type="evidence" value="ECO:0007669"/>
    <property type="project" value="TreeGrafter"/>
</dbReference>
<keyword evidence="3 8" id="KW-0645">Protease</keyword>
<feature type="compositionally biased region" description="Polar residues" evidence="6">
    <location>
        <begin position="140"/>
        <end position="149"/>
    </location>
</feature>
<feature type="compositionally biased region" description="Basic and acidic residues" evidence="6">
    <location>
        <begin position="1290"/>
        <end position="1304"/>
    </location>
</feature>